<feature type="compositionally biased region" description="Acidic residues" evidence="1">
    <location>
        <begin position="714"/>
        <end position="734"/>
    </location>
</feature>
<feature type="region of interest" description="Disordered" evidence="1">
    <location>
        <begin position="362"/>
        <end position="385"/>
    </location>
</feature>
<dbReference type="Pfam" id="PF11957">
    <property type="entry name" value="efThoc1"/>
    <property type="match status" value="1"/>
</dbReference>
<evidence type="ECO:0000313" key="2">
    <source>
        <dbReference type="EMBL" id="CED83543.1"/>
    </source>
</evidence>
<evidence type="ECO:0000256" key="1">
    <source>
        <dbReference type="SAM" id="MobiDB-lite"/>
    </source>
</evidence>
<name>A0A0F7SU71_PHARH</name>
<dbReference type="PANTHER" id="PTHR13265">
    <property type="entry name" value="THO COMPLEX SUBUNIT 1"/>
    <property type="match status" value="1"/>
</dbReference>
<feature type="compositionally biased region" description="Basic and acidic residues" evidence="1">
    <location>
        <begin position="214"/>
        <end position="238"/>
    </location>
</feature>
<feature type="compositionally biased region" description="Basic and acidic residues" evidence="1">
    <location>
        <begin position="245"/>
        <end position="259"/>
    </location>
</feature>
<feature type="compositionally biased region" description="Acidic residues" evidence="1">
    <location>
        <begin position="260"/>
        <end position="272"/>
    </location>
</feature>
<proteinExistence type="predicted"/>
<feature type="region of interest" description="Disordered" evidence="1">
    <location>
        <begin position="214"/>
        <end position="286"/>
    </location>
</feature>
<dbReference type="PANTHER" id="PTHR13265:SF0">
    <property type="entry name" value="HPR1"/>
    <property type="match status" value="1"/>
</dbReference>
<feature type="compositionally biased region" description="Basic and acidic residues" evidence="1">
    <location>
        <begin position="362"/>
        <end position="382"/>
    </location>
</feature>
<dbReference type="GO" id="GO:0006406">
    <property type="term" value="P:mRNA export from nucleus"/>
    <property type="evidence" value="ECO:0007669"/>
    <property type="project" value="TreeGrafter"/>
</dbReference>
<dbReference type="InterPro" id="IPR021861">
    <property type="entry name" value="THO_THOC1"/>
</dbReference>
<feature type="region of interest" description="Disordered" evidence="1">
    <location>
        <begin position="685"/>
        <end position="819"/>
    </location>
</feature>
<dbReference type="GO" id="GO:0000445">
    <property type="term" value="C:THO complex part of transcription export complex"/>
    <property type="evidence" value="ECO:0007669"/>
    <property type="project" value="TreeGrafter"/>
</dbReference>
<dbReference type="EMBL" id="LN483157">
    <property type="protein sequence ID" value="CED83543.1"/>
    <property type="molecule type" value="Genomic_DNA"/>
</dbReference>
<feature type="compositionally biased region" description="Basic and acidic residues" evidence="1">
    <location>
        <begin position="748"/>
        <end position="771"/>
    </location>
</feature>
<accession>A0A0F7SU71</accession>
<feature type="compositionally biased region" description="Basic and acidic residues" evidence="1">
    <location>
        <begin position="778"/>
        <end position="793"/>
    </location>
</feature>
<sequence>MVGLSTLEARDHSFALLQQSIKASFEASDNLLASRSSFQDSVKEAQRIWDSLGQTSDDLGLLAREVLVRVFKEETLNLATKEVDLSPIETDTFYATVRTRLDLILAFTHIGKCDDKAPYFLLDDIFGVFTVQGCEKVFEFLELRFRDLKLPLPLAQEKTTGLQLLRACNVLLSRLSKSQDALFCGRILSFMSSAFGLGARSGVNLRGDFNTKNETDFEDLQKDEKPMGDEEAKEKDVVMEEDEKADQKKEEDSDKKDEGEIMEELEEGETHDEETATSSEKAKANGPTVELKEPFYTSFWCLQPYFTNPSLLTTSSSTSATSVFTPTPTSNSTPLSSASSFNQFMMRLDRVLRTFSERTEREKVLRGTGDGSKKGKEVASREETEEDELSGLSEIFTAKFLTRPGLLDFELSDVAFRRQILVQALILLHFLRQFIPSEGLPNGPGKIAKTKMMDFSLDQEMIKSVNTMWEACFREINATWPLGNRFSKTMEDVLKKETRWSAWKDSACPPYDKSPLTASDLEEVRAKRIRLENAPAPRVQFALGTPALSELWEENKLTGLDQLENPRPLDEINSYATRLKREDLLASNRKRSLEKAGIAGPDLKTDDQLLQIEERKASLTFRAVRQATRSSLHLFSRVKPMAGRPNIAPIYVSMLLDAEKAEKEERAEKAAKELASVVSVTPIPEQGPISEAASPIASVVPVPADEKETIDVDQAVEEERAGEEEEEEKKEEDEKEGKEGDGEDDKGEQEQLIEKKEGDVEKTDAVAKEDVEMTEEVETARDEVEGEKTKEEVESASGETTVKESVAAPVVEETSVVME</sequence>
<dbReference type="AlphaFoldDB" id="A0A0F7SU71"/>
<feature type="region of interest" description="Disordered" evidence="1">
    <location>
        <begin position="317"/>
        <end position="337"/>
    </location>
</feature>
<protein>
    <submittedName>
        <fullName evidence="2">Nuclear matrix protein</fullName>
    </submittedName>
</protein>
<reference evidence="2" key="1">
    <citation type="submission" date="2014-08" db="EMBL/GenBank/DDBJ databases">
        <authorList>
            <person name="Sharma Rahul"/>
            <person name="Thines Marco"/>
        </authorList>
    </citation>
    <scope>NUCLEOTIDE SEQUENCE</scope>
</reference>
<organism evidence="2">
    <name type="scientific">Phaffia rhodozyma</name>
    <name type="common">Yeast</name>
    <name type="synonym">Xanthophyllomyces dendrorhous</name>
    <dbReference type="NCBI Taxonomy" id="264483"/>
    <lineage>
        <taxon>Eukaryota</taxon>
        <taxon>Fungi</taxon>
        <taxon>Dikarya</taxon>
        <taxon>Basidiomycota</taxon>
        <taxon>Agaricomycotina</taxon>
        <taxon>Tremellomycetes</taxon>
        <taxon>Cystofilobasidiales</taxon>
        <taxon>Mrakiaceae</taxon>
        <taxon>Phaffia</taxon>
    </lineage>
</organism>